<dbReference type="Proteomes" id="UP000288216">
    <property type="component" value="Unassembled WGS sequence"/>
</dbReference>
<dbReference type="OrthoDB" id="361494at2759"/>
<protein>
    <submittedName>
        <fullName evidence="1">Uncharacterized protein</fullName>
    </submittedName>
</protein>
<name>A0A401QLM7_SCYTO</name>
<gene>
    <name evidence="1" type="ORF">scyTo_0026992</name>
</gene>
<dbReference type="AlphaFoldDB" id="A0A401QLM7"/>
<evidence type="ECO:0000313" key="1">
    <source>
        <dbReference type="EMBL" id="GCB86285.1"/>
    </source>
</evidence>
<organism evidence="1 2">
    <name type="scientific">Scyliorhinus torazame</name>
    <name type="common">Cloudy catshark</name>
    <name type="synonym">Catulus torazame</name>
    <dbReference type="NCBI Taxonomy" id="75743"/>
    <lineage>
        <taxon>Eukaryota</taxon>
        <taxon>Metazoa</taxon>
        <taxon>Chordata</taxon>
        <taxon>Craniata</taxon>
        <taxon>Vertebrata</taxon>
        <taxon>Chondrichthyes</taxon>
        <taxon>Elasmobranchii</taxon>
        <taxon>Galeomorphii</taxon>
        <taxon>Galeoidea</taxon>
        <taxon>Carcharhiniformes</taxon>
        <taxon>Scyliorhinidae</taxon>
        <taxon>Scyliorhinus</taxon>
    </lineage>
</organism>
<sequence length="69" mass="7616">MARRKLEEAILAAEELRTNEDESDSADIYSELCVRQRVFLSKDAAGIYSVRFSPDAQHLAVGFGNGAVQ</sequence>
<feature type="non-terminal residue" evidence="1">
    <location>
        <position position="69"/>
    </location>
</feature>
<keyword evidence="2" id="KW-1185">Reference proteome</keyword>
<reference evidence="1 2" key="1">
    <citation type="journal article" date="2018" name="Nat. Ecol. Evol.">
        <title>Shark genomes provide insights into elasmobranch evolution and the origin of vertebrates.</title>
        <authorList>
            <person name="Hara Y"/>
            <person name="Yamaguchi K"/>
            <person name="Onimaru K"/>
            <person name="Kadota M"/>
            <person name="Koyanagi M"/>
            <person name="Keeley SD"/>
            <person name="Tatsumi K"/>
            <person name="Tanaka K"/>
            <person name="Motone F"/>
            <person name="Kageyama Y"/>
            <person name="Nozu R"/>
            <person name="Adachi N"/>
            <person name="Nishimura O"/>
            <person name="Nakagawa R"/>
            <person name="Tanegashima C"/>
            <person name="Kiyatake I"/>
            <person name="Matsumoto R"/>
            <person name="Murakumo K"/>
            <person name="Nishida K"/>
            <person name="Terakita A"/>
            <person name="Kuratani S"/>
            <person name="Sato K"/>
            <person name="Hyodo S Kuraku.S."/>
        </authorList>
    </citation>
    <scope>NUCLEOTIDE SEQUENCE [LARGE SCALE GENOMIC DNA]</scope>
</reference>
<dbReference type="EMBL" id="BFAA01266955">
    <property type="protein sequence ID" value="GCB86285.1"/>
    <property type="molecule type" value="Genomic_DNA"/>
</dbReference>
<accession>A0A401QLM7</accession>
<evidence type="ECO:0000313" key="2">
    <source>
        <dbReference type="Proteomes" id="UP000288216"/>
    </source>
</evidence>
<proteinExistence type="predicted"/>
<comment type="caution">
    <text evidence="1">The sequence shown here is derived from an EMBL/GenBank/DDBJ whole genome shotgun (WGS) entry which is preliminary data.</text>
</comment>